<dbReference type="InterPro" id="IPR009832">
    <property type="entry name" value="DUF1397"/>
</dbReference>
<name>A0A1B6GKM1_9HEMI</name>
<evidence type="ECO:0000313" key="2">
    <source>
        <dbReference type="EMBL" id="JAS62996.1"/>
    </source>
</evidence>
<dbReference type="Pfam" id="PF07165">
    <property type="entry name" value="DUF1397"/>
    <property type="match status" value="1"/>
</dbReference>
<gene>
    <name evidence="2" type="ORF">g.678</name>
</gene>
<sequence>MKQFVYVFSLLFLVSAFDENTLQEAKKKVAEGLEQLPDSIKSAIPQEVSVDQVPSIEDGEELLKERCDKYGTNESFDNAMYAKEEIMFCLRKLINYTEIKIEIEQAKPTGDLDVVFKKYCRKSPQLRYCVSNFTEGIEPCLSPEERYMKQTILNITDALIRFICYKEGERIALFIAEGGPECLKDNQDKIVQCFNSTFSHYIPKEVAAEQKEALLFQLGEKECRDISKLERCVVEHLEKCSEPTPSNVVESLITYVRKDTLCQQYERDHASSLTVNSVALALSGVVVFTTIFH</sequence>
<keyword evidence="1" id="KW-0732">Signal</keyword>
<evidence type="ECO:0000256" key="1">
    <source>
        <dbReference type="SAM" id="SignalP"/>
    </source>
</evidence>
<dbReference type="PANTHER" id="PTHR20997:SF2">
    <property type="entry name" value="EG:BACR42I17.2 PROTEIN-RELATED"/>
    <property type="match status" value="1"/>
</dbReference>
<reference evidence="2" key="1">
    <citation type="submission" date="2015-11" db="EMBL/GenBank/DDBJ databases">
        <title>De novo transcriptome assembly of four potential Pierce s Disease insect vectors from Arizona vineyards.</title>
        <authorList>
            <person name="Tassone E.E."/>
        </authorList>
    </citation>
    <scope>NUCLEOTIDE SEQUENCE</scope>
</reference>
<accession>A0A1B6GKM1</accession>
<feature type="signal peptide" evidence="1">
    <location>
        <begin position="1"/>
        <end position="16"/>
    </location>
</feature>
<dbReference type="EMBL" id="GECZ01006773">
    <property type="protein sequence ID" value="JAS62996.1"/>
    <property type="molecule type" value="Transcribed_RNA"/>
</dbReference>
<protein>
    <recommendedName>
        <fullName evidence="3">27 kDa hemolymph protein</fullName>
    </recommendedName>
</protein>
<organism evidence="2">
    <name type="scientific">Cuerna arida</name>
    <dbReference type="NCBI Taxonomy" id="1464854"/>
    <lineage>
        <taxon>Eukaryota</taxon>
        <taxon>Metazoa</taxon>
        <taxon>Ecdysozoa</taxon>
        <taxon>Arthropoda</taxon>
        <taxon>Hexapoda</taxon>
        <taxon>Insecta</taxon>
        <taxon>Pterygota</taxon>
        <taxon>Neoptera</taxon>
        <taxon>Paraneoptera</taxon>
        <taxon>Hemiptera</taxon>
        <taxon>Auchenorrhyncha</taxon>
        <taxon>Membracoidea</taxon>
        <taxon>Cicadellidae</taxon>
        <taxon>Cicadellinae</taxon>
        <taxon>Proconiini</taxon>
        <taxon>Cuerna</taxon>
    </lineage>
</organism>
<dbReference type="AlphaFoldDB" id="A0A1B6GKM1"/>
<feature type="chain" id="PRO_5008583645" description="27 kDa hemolymph protein" evidence="1">
    <location>
        <begin position="17"/>
        <end position="293"/>
    </location>
</feature>
<dbReference type="PANTHER" id="PTHR20997">
    <property type="entry name" value="EG:BACR42I17.2 PROTEIN-RELATED"/>
    <property type="match status" value="1"/>
</dbReference>
<evidence type="ECO:0008006" key="3">
    <source>
        <dbReference type="Google" id="ProtNLM"/>
    </source>
</evidence>
<proteinExistence type="predicted"/>